<dbReference type="PANTHER" id="PTHR43179">
    <property type="entry name" value="RHAMNOSYLTRANSFERASE WBBL"/>
    <property type="match status" value="1"/>
</dbReference>
<dbReference type="InterPro" id="IPR001173">
    <property type="entry name" value="Glyco_trans_2-like"/>
</dbReference>
<dbReference type="SUPFAM" id="SSF53756">
    <property type="entry name" value="UDP-Glycosyltransferase/glycogen phosphorylase"/>
    <property type="match status" value="1"/>
</dbReference>
<evidence type="ECO:0000313" key="2">
    <source>
        <dbReference type="EMBL" id="OMG56829.1"/>
    </source>
</evidence>
<dbReference type="Proteomes" id="UP000187526">
    <property type="component" value="Unassembled WGS sequence"/>
</dbReference>
<protein>
    <recommendedName>
        <fullName evidence="1">Glycosyltransferase 2-like domain-containing protein</fullName>
    </recommendedName>
</protein>
<dbReference type="PANTHER" id="PTHR43179:SF7">
    <property type="entry name" value="RHAMNOSYLTRANSFERASE WBBL"/>
    <property type="match status" value="1"/>
</dbReference>
<gene>
    <name evidence="2" type="ORF">BJN45_04310</name>
</gene>
<dbReference type="Pfam" id="PF00535">
    <property type="entry name" value="Glycos_transf_2"/>
    <property type="match status" value="1"/>
</dbReference>
<dbReference type="InterPro" id="IPR029044">
    <property type="entry name" value="Nucleotide-diphossugar_trans"/>
</dbReference>
<proteinExistence type="predicted"/>
<evidence type="ECO:0000313" key="3">
    <source>
        <dbReference type="Proteomes" id="UP000187526"/>
    </source>
</evidence>
<sequence>MSSIIPEALSCGCPVIIVPSEYWNNHGDPRIFQNPGIELASTQYALAIAKAEISLYRTFTPDQFNYYWWQVERFIQTTQDQPLPNKESLGNNAPQDMLLGFWLLDKEDRQKKASTLAAFYDQILSQPASKASARKTDTSINLSSPLSNQEWLKKRKASEWDYGTTSHQATANSRNTTSFSLLIRLNQGEIPKLADTLDSLAQQLYDNWSLDVISTLPAPDAVKENSLFGWHTIETTEQADALIHSLGLREGCDWIVELPPGAVLDPLYLLRLADEIHRAPDIRAFFVDDYTITSDGICSELRLKPGLNIEHLRSMDLAGPICIHRDSWVVVQGRGTSNGSPWFSQLLQITDKFGWSSIKHIPDALISYPDTFPTNTDACLLALYQHLAKNTPGSEILAATEKSWRIRYPLSRTPRVAIAVLSSNQPDLLRRCLESITQKTGYPDFEILLQLSPEEKSDRFLAEWIAQQQDGSRFQLTVVDRSEADDLSAQCNRAVRIFSGEFLAAIREDIVIIQPEWLEELVRTALQCNIAVVAPRVIRAGDAHIRSVGQVLGLRGTLTSPYANEATLKDNGYLDYLQVARDVSSVSNACALLNKAAFDALDGIDTNLPDPNFAWADFCLKQLAAGHRLLCQPLATVVDCDTPPLDIEADFERHTHRKLAKAQGERLFNQRWLAAFPADPFWNPNLSLHSEQIVPETDYLPQWRHLPDQAYRIFARPITGAQATYRITSPLQALVNAGRVAQCVWPMGSSPRDELSMAELARLSADTVIVQNYIHEHHLAALENWRRLPNRPFTVYALDDLITRMAENSHFQKNFPVNSAGRLKFALERCDRLVVSTDFLAEIYAGLSKDILVVPNRLESALWLPLVSRKRTSKKPRIGWAGGSGHYADLTLLKEVIERTRHEADWVFFGMCPDEIRPLITEFHGLEQLAAYPAKLASLNLDIAVAPLEQIPFNQAKSNLRLLEYGALGIPVVCTDITPYRNSPAHCVANTTDAWVNALRERINDPDAREREGIILRQWVRQHYLLENHLDEWLAAHQPE</sequence>
<dbReference type="Gene3D" id="3.90.550.10">
    <property type="entry name" value="Spore Coat Polysaccharide Biosynthesis Protein SpsA, Chain A"/>
    <property type="match status" value="1"/>
</dbReference>
<dbReference type="SUPFAM" id="SSF53448">
    <property type="entry name" value="Nucleotide-diphospho-sugar transferases"/>
    <property type="match status" value="1"/>
</dbReference>
<name>A0A1R1IE42_9RHOO</name>
<dbReference type="EMBL" id="MTHD01000001">
    <property type="protein sequence ID" value="OMG56829.1"/>
    <property type="molecule type" value="Genomic_DNA"/>
</dbReference>
<comment type="caution">
    <text evidence="2">The sequence shown here is derived from an EMBL/GenBank/DDBJ whole genome shotgun (WGS) entry which is preliminary data.</text>
</comment>
<dbReference type="STRING" id="418702.BJN45_04310"/>
<feature type="domain" description="Glycosyltransferase 2-like" evidence="1">
    <location>
        <begin position="420"/>
        <end position="599"/>
    </location>
</feature>
<organism evidence="2 3">
    <name type="scientific">Azonexus hydrophilus</name>
    <dbReference type="NCBI Taxonomy" id="418702"/>
    <lineage>
        <taxon>Bacteria</taxon>
        <taxon>Pseudomonadati</taxon>
        <taxon>Pseudomonadota</taxon>
        <taxon>Betaproteobacteria</taxon>
        <taxon>Rhodocyclales</taxon>
        <taxon>Azonexaceae</taxon>
        <taxon>Azonexus</taxon>
    </lineage>
</organism>
<dbReference type="AlphaFoldDB" id="A0A1R1IE42"/>
<accession>A0A1R1IE42</accession>
<reference evidence="2 3" key="1">
    <citation type="submission" date="2016-10" db="EMBL/GenBank/DDBJ databases">
        <title>Alkaliphiles isolated from bioreactors.</title>
        <authorList>
            <person name="Salah Z."/>
            <person name="Rout S.P."/>
            <person name="Humphreys P.N."/>
        </authorList>
    </citation>
    <scope>NUCLEOTIDE SEQUENCE [LARGE SCALE GENOMIC DNA]</scope>
    <source>
        <strain evidence="2 3">ZS02</strain>
    </source>
</reference>
<evidence type="ECO:0000259" key="1">
    <source>
        <dbReference type="Pfam" id="PF00535"/>
    </source>
</evidence>
<dbReference type="Gene3D" id="3.40.50.2000">
    <property type="entry name" value="Glycogen Phosphorylase B"/>
    <property type="match status" value="1"/>
</dbReference>
<keyword evidence="3" id="KW-1185">Reference proteome</keyword>